<proteinExistence type="predicted"/>
<evidence type="ECO:0000313" key="5">
    <source>
        <dbReference type="Proteomes" id="UP000006753"/>
    </source>
</evidence>
<feature type="coiled-coil region" evidence="2">
    <location>
        <begin position="161"/>
        <end position="188"/>
    </location>
</feature>
<feature type="compositionally biased region" description="Basic and acidic residues" evidence="3">
    <location>
        <begin position="115"/>
        <end position="130"/>
    </location>
</feature>
<dbReference type="EMBL" id="JH921436">
    <property type="protein sequence ID" value="EKD17614.1"/>
    <property type="molecule type" value="Genomic_DNA"/>
</dbReference>
<dbReference type="InterPro" id="IPR040357">
    <property type="entry name" value="Vma22/CCDC115"/>
</dbReference>
<dbReference type="GO" id="GO:0070072">
    <property type="term" value="P:vacuolar proton-transporting V-type ATPase complex assembly"/>
    <property type="evidence" value="ECO:0007669"/>
    <property type="project" value="InterPro"/>
</dbReference>
<dbReference type="STRING" id="1072389.K1XXT9"/>
<dbReference type="InParanoid" id="K1XXT9"/>
<feature type="compositionally biased region" description="Acidic residues" evidence="3">
    <location>
        <begin position="103"/>
        <end position="114"/>
    </location>
</feature>
<dbReference type="OrthoDB" id="408631at2759"/>
<dbReference type="eggNOG" id="ENOG502S6WS">
    <property type="taxonomic scope" value="Eukaryota"/>
</dbReference>
<dbReference type="GO" id="GO:0051082">
    <property type="term" value="F:unfolded protein binding"/>
    <property type="evidence" value="ECO:0007669"/>
    <property type="project" value="TreeGrafter"/>
</dbReference>
<dbReference type="KEGG" id="mbe:MBM_04475"/>
<dbReference type="GO" id="GO:1990871">
    <property type="term" value="C:Vma12-Vma22 assembly complex"/>
    <property type="evidence" value="ECO:0007669"/>
    <property type="project" value="TreeGrafter"/>
</dbReference>
<evidence type="ECO:0000313" key="4">
    <source>
        <dbReference type="EMBL" id="EKD17614.1"/>
    </source>
</evidence>
<feature type="region of interest" description="Disordered" evidence="3">
    <location>
        <begin position="99"/>
        <end position="130"/>
    </location>
</feature>
<name>K1XXT9_MARBU</name>
<sequence length="207" mass="22738">MASSSQALSDEIESLLAEYLSLLNTYTTLRAELTTAQSSIYQNLARANFHAERGVRYGQDCYDERAMQPGCTCRVAAEEGGTRQGLALEMVTALHVGVATDASEADDDDDDDDGELKGEERQKGGRERVSDPIRMFGFTVPNALRVTQVEARRMVELVPQILNVDAKMKEVEIDIRRAKKRRGKLEGESKKISVEAGLGGREGAVVE</sequence>
<keyword evidence="5" id="KW-1185">Reference proteome</keyword>
<evidence type="ECO:0000256" key="2">
    <source>
        <dbReference type="SAM" id="Coils"/>
    </source>
</evidence>
<evidence type="ECO:0000256" key="1">
    <source>
        <dbReference type="ARBA" id="ARBA00093634"/>
    </source>
</evidence>
<gene>
    <name evidence="4" type="ORF">MBM_04475</name>
</gene>
<dbReference type="HOGENOM" id="CLU_057721_2_0_1"/>
<keyword evidence="2" id="KW-0175">Coiled coil</keyword>
<dbReference type="RefSeq" id="XP_007292364.1">
    <property type="nucleotide sequence ID" value="XM_007292302.1"/>
</dbReference>
<dbReference type="AlphaFoldDB" id="K1XXT9"/>
<evidence type="ECO:0000256" key="3">
    <source>
        <dbReference type="SAM" id="MobiDB-lite"/>
    </source>
</evidence>
<dbReference type="PANTHER" id="PTHR31996">
    <property type="entry name" value="COILED-COIL DOMAIN-CONTAINING PROTEIN 115"/>
    <property type="match status" value="1"/>
</dbReference>
<organism evidence="4 5">
    <name type="scientific">Marssonina brunnea f. sp. multigermtubi (strain MB_m1)</name>
    <name type="common">Marssonina leaf spot fungus</name>
    <dbReference type="NCBI Taxonomy" id="1072389"/>
    <lineage>
        <taxon>Eukaryota</taxon>
        <taxon>Fungi</taxon>
        <taxon>Dikarya</taxon>
        <taxon>Ascomycota</taxon>
        <taxon>Pezizomycotina</taxon>
        <taxon>Leotiomycetes</taxon>
        <taxon>Helotiales</taxon>
        <taxon>Drepanopezizaceae</taxon>
        <taxon>Drepanopeziza</taxon>
    </lineage>
</organism>
<dbReference type="GeneID" id="18760410"/>
<reference evidence="4 5" key="1">
    <citation type="journal article" date="2012" name="BMC Genomics">
        <title>Sequencing the genome of Marssonina brunnea reveals fungus-poplar co-evolution.</title>
        <authorList>
            <person name="Zhu S."/>
            <person name="Cao Y.-Z."/>
            <person name="Jiang C."/>
            <person name="Tan B.-Y."/>
            <person name="Wang Z."/>
            <person name="Feng S."/>
            <person name="Zhang L."/>
            <person name="Su X.-H."/>
            <person name="Brejova B."/>
            <person name="Vinar T."/>
            <person name="Xu M."/>
            <person name="Wang M.-X."/>
            <person name="Zhang S.-G."/>
            <person name="Huang M.-R."/>
            <person name="Wu R."/>
            <person name="Zhou Y."/>
        </authorList>
    </citation>
    <scope>NUCLEOTIDE SEQUENCE [LARGE SCALE GENOMIC DNA]</scope>
    <source>
        <strain evidence="4 5">MB_m1</strain>
    </source>
</reference>
<dbReference type="OMA" id="GQDCYDE"/>
<accession>K1XXT9</accession>
<protein>
    <recommendedName>
        <fullName evidence="1">Vacuolar ATPase assembly protein VMA22</fullName>
    </recommendedName>
</protein>
<dbReference type="Pfam" id="PF21730">
    <property type="entry name" value="Vma22_CCDC115"/>
    <property type="match status" value="1"/>
</dbReference>
<dbReference type="Proteomes" id="UP000006753">
    <property type="component" value="Unassembled WGS sequence"/>
</dbReference>
<dbReference type="PANTHER" id="PTHR31996:SF2">
    <property type="entry name" value="COILED-COIL DOMAIN-CONTAINING PROTEIN 115"/>
    <property type="match status" value="1"/>
</dbReference>